<comment type="caution">
    <text evidence="8">The sequence shown here is derived from an EMBL/GenBank/DDBJ whole genome shotgun (WGS) entry which is preliminary data.</text>
</comment>
<dbReference type="Pfam" id="PF03888">
    <property type="entry name" value="MucB_RseB"/>
    <property type="match status" value="1"/>
</dbReference>
<evidence type="ECO:0000256" key="1">
    <source>
        <dbReference type="ARBA" id="ARBA00004418"/>
    </source>
</evidence>
<dbReference type="GO" id="GO:0030288">
    <property type="term" value="C:outer membrane-bounded periplasmic space"/>
    <property type="evidence" value="ECO:0007669"/>
    <property type="project" value="TreeGrafter"/>
</dbReference>
<dbReference type="GO" id="GO:0032885">
    <property type="term" value="P:regulation of polysaccharide biosynthetic process"/>
    <property type="evidence" value="ECO:0007669"/>
    <property type="project" value="TreeGrafter"/>
</dbReference>
<feature type="chain" id="PRO_5040824275" evidence="5">
    <location>
        <begin position="24"/>
        <end position="317"/>
    </location>
</feature>
<organism evidence="8 9">
    <name type="scientific">Volucribacter amazonae</name>
    <dbReference type="NCBI Taxonomy" id="256731"/>
    <lineage>
        <taxon>Bacteria</taxon>
        <taxon>Pseudomonadati</taxon>
        <taxon>Pseudomonadota</taxon>
        <taxon>Gammaproteobacteria</taxon>
        <taxon>Pasteurellales</taxon>
        <taxon>Pasteurellaceae</taxon>
        <taxon>Volucribacter</taxon>
    </lineage>
</organism>
<dbReference type="GO" id="GO:0045152">
    <property type="term" value="F:antisigma factor binding"/>
    <property type="evidence" value="ECO:0007669"/>
    <property type="project" value="TreeGrafter"/>
</dbReference>
<dbReference type="PANTHER" id="PTHR38782:SF1">
    <property type="entry name" value="SIGMA-E FACTOR REGULATORY PROTEIN RSEB"/>
    <property type="match status" value="1"/>
</dbReference>
<evidence type="ECO:0000256" key="3">
    <source>
        <dbReference type="ARBA" id="ARBA00022729"/>
    </source>
</evidence>
<dbReference type="Gene3D" id="3.30.200.100">
    <property type="entry name" value="MucB/RseB, C-terminal domain"/>
    <property type="match status" value="1"/>
</dbReference>
<dbReference type="PIRSF" id="PIRSF005427">
    <property type="entry name" value="RseB"/>
    <property type="match status" value="1"/>
</dbReference>
<dbReference type="PANTHER" id="PTHR38782">
    <property type="match status" value="1"/>
</dbReference>
<keyword evidence="9" id="KW-1185">Reference proteome</keyword>
<dbReference type="InterPro" id="IPR005588">
    <property type="entry name" value="MucB_RseB"/>
</dbReference>
<accession>A0A9X4SLV5</accession>
<evidence type="ECO:0000313" key="9">
    <source>
        <dbReference type="Proteomes" id="UP001155500"/>
    </source>
</evidence>
<comment type="similarity">
    <text evidence="2">Belongs to the RseB family.</text>
</comment>
<dbReference type="InterPro" id="IPR033434">
    <property type="entry name" value="MucB/RseB_N"/>
</dbReference>
<sequence>MKKTLLKLTALLATLGYTLPIWADEQAQALLMEMSQATQQGNYDLSFIAINPLDTISLRYRHIKEDNKTYAQLLSLDNSPQEIIQRDDLVSYFGNSYQPFSLYADNIVDNLPNVLRTDFVRLTENYDFTNIGRNRIANRVVQTIRIQPKDNFRYQYVLFIDEQNHLLLRSDLLDREGNLLEQFRVLNMYMLDDPAPLLNYINSVYFPPSINQKDEQVTTLAMNWSPSWVPKGFTRIKTARQQVDNVLIESQSYSDQLFSFSLYVSDSALPESQEMVWKQGAYTIYSESINNKEVTLIGQIPLTTAKRIVQDVQFHSK</sequence>
<evidence type="ECO:0000259" key="6">
    <source>
        <dbReference type="Pfam" id="PF03888"/>
    </source>
</evidence>
<feature type="domain" description="MucB/RseB C-terminal" evidence="7">
    <location>
        <begin position="221"/>
        <end position="313"/>
    </location>
</feature>
<dbReference type="Pfam" id="PF17188">
    <property type="entry name" value="MucB_RseB_C"/>
    <property type="match status" value="1"/>
</dbReference>
<dbReference type="InterPro" id="IPR038484">
    <property type="entry name" value="MucB/RseB_C_sf"/>
</dbReference>
<evidence type="ECO:0000256" key="4">
    <source>
        <dbReference type="ARBA" id="ARBA00022764"/>
    </source>
</evidence>
<evidence type="ECO:0000313" key="8">
    <source>
        <dbReference type="EMBL" id="MDG6895438.1"/>
    </source>
</evidence>
<comment type="subcellular location">
    <subcellularLocation>
        <location evidence="1">Periplasm</location>
    </subcellularLocation>
</comment>
<reference evidence="8" key="1">
    <citation type="submission" date="2016-03" db="EMBL/GenBank/DDBJ databases">
        <title>Co-evolution between Pasteurellaceae and their hosts.</title>
        <authorList>
            <person name="Hansen M.J."/>
            <person name="Bojesen A.M."/>
            <person name="Planet P."/>
        </authorList>
    </citation>
    <scope>NUCLEOTIDE SEQUENCE</scope>
    <source>
        <strain evidence="8">146/S8/89</strain>
    </source>
</reference>
<dbReference type="RefSeq" id="WP_279572845.1">
    <property type="nucleotide sequence ID" value="NZ_LWID01000001.1"/>
</dbReference>
<name>A0A9X4SLV5_9PAST</name>
<dbReference type="NCBIfam" id="NF006990">
    <property type="entry name" value="PRK09455.1"/>
    <property type="match status" value="1"/>
</dbReference>
<dbReference type="CDD" id="cd16327">
    <property type="entry name" value="RseB"/>
    <property type="match status" value="1"/>
</dbReference>
<keyword evidence="3 5" id="KW-0732">Signal</keyword>
<proteinExistence type="inferred from homology"/>
<feature type="signal peptide" evidence="5">
    <location>
        <begin position="1"/>
        <end position="23"/>
    </location>
</feature>
<gene>
    <name evidence="8" type="ORF">A6A20_07360</name>
</gene>
<dbReference type="Gene3D" id="2.50.20.10">
    <property type="entry name" value="Lipoprotein localisation LolA/LolB/LppX"/>
    <property type="match status" value="1"/>
</dbReference>
<dbReference type="AlphaFoldDB" id="A0A9X4SLV5"/>
<evidence type="ECO:0000256" key="5">
    <source>
        <dbReference type="SAM" id="SignalP"/>
    </source>
</evidence>
<dbReference type="Proteomes" id="UP001155500">
    <property type="component" value="Unassembled WGS sequence"/>
</dbReference>
<keyword evidence="4" id="KW-0574">Periplasm</keyword>
<protein>
    <submittedName>
        <fullName evidence="8">Sigma-E factor regulatory protein RseB</fullName>
    </submittedName>
</protein>
<dbReference type="InterPro" id="IPR033436">
    <property type="entry name" value="MucB/RseB_C"/>
</dbReference>
<dbReference type="EMBL" id="LWID01000001">
    <property type="protein sequence ID" value="MDG6895438.1"/>
    <property type="molecule type" value="Genomic_DNA"/>
</dbReference>
<evidence type="ECO:0000259" key="7">
    <source>
        <dbReference type="Pfam" id="PF17188"/>
    </source>
</evidence>
<feature type="domain" description="MucB/RseB N-terminal" evidence="6">
    <location>
        <begin position="27"/>
        <end position="192"/>
    </location>
</feature>
<evidence type="ECO:0000256" key="2">
    <source>
        <dbReference type="ARBA" id="ARBA00008150"/>
    </source>
</evidence>